<keyword evidence="7" id="KW-0479">Metal-binding</keyword>
<keyword evidence="6 8" id="KW-0472">Membrane</keyword>
<sequence length="355" mass="38585">MLIFLFAFLVSLSVSACSVPAVRALSKRYGFVDKVGARKVHQYEMPRLGGVAIVLGVIAGLLIIRPEHEHFLSIAIGASMIVTIGMLDDKYTLNAKTKLIWQLVAAAIVVLSGLHIPYMTLPFLGEVELGVIGYVLSIVWIVGITNSINFIDGLDGLAGGVVAIAFMTILVMSLFDLGASSLFVLSIAVVFIGSIIGFLFFNVYPASIFMGDTGSLFLGYAISVISLVGFFKSVTVFSLVLPIVILAVPISDTLFAIVRRLLNKQSMMTPDKGHLHHCLLAMGYSHRKTVLIVYLFSLLFGVVAIVFTTTTLWVSYLLLAIIIMVIELYAECIGLMGDRKPLLQFVKRIANMKGN</sequence>
<feature type="transmembrane region" description="Helical" evidence="8">
    <location>
        <begin position="217"/>
        <end position="250"/>
    </location>
</feature>
<dbReference type="PROSITE" id="PS01348">
    <property type="entry name" value="MRAY_2"/>
    <property type="match status" value="1"/>
</dbReference>
<dbReference type="Pfam" id="PF00953">
    <property type="entry name" value="Glycos_transf_4"/>
    <property type="match status" value="1"/>
</dbReference>
<dbReference type="RefSeq" id="WP_052016219.1">
    <property type="nucleotide sequence ID" value="NZ_BAUU01000050.1"/>
</dbReference>
<feature type="binding site" evidence="7">
    <location>
        <position position="149"/>
    </location>
    <ligand>
        <name>Mg(2+)</name>
        <dbReference type="ChEBI" id="CHEBI:18420"/>
    </ligand>
</feature>
<evidence type="ECO:0000256" key="8">
    <source>
        <dbReference type="SAM" id="Phobius"/>
    </source>
</evidence>
<feature type="transmembrane region" description="Helical" evidence="8">
    <location>
        <begin position="289"/>
        <end position="307"/>
    </location>
</feature>
<accession>W4QKW7</accession>
<dbReference type="PANTHER" id="PTHR22926:SF3">
    <property type="entry name" value="UNDECAPRENYL-PHOSPHATE ALPHA-N-ACETYLGLUCOSAMINYL 1-PHOSPHATE TRANSFERASE"/>
    <property type="match status" value="1"/>
</dbReference>
<feature type="transmembrane region" description="Helical" evidence="8">
    <location>
        <begin position="131"/>
        <end position="151"/>
    </location>
</feature>
<keyword evidence="4 8" id="KW-0812">Transmembrane</keyword>
<feature type="signal peptide" evidence="9">
    <location>
        <begin position="1"/>
        <end position="16"/>
    </location>
</feature>
<evidence type="ECO:0000256" key="7">
    <source>
        <dbReference type="PIRSR" id="PIRSR600715-1"/>
    </source>
</evidence>
<evidence type="ECO:0000256" key="6">
    <source>
        <dbReference type="ARBA" id="ARBA00023136"/>
    </source>
</evidence>
<keyword evidence="11" id="KW-1185">Reference proteome</keyword>
<dbReference type="STRING" id="1236971.JCM9152_4333"/>
<keyword evidence="9" id="KW-0732">Signal</keyword>
<dbReference type="GO" id="GO:0005886">
    <property type="term" value="C:plasma membrane"/>
    <property type="evidence" value="ECO:0007669"/>
    <property type="project" value="UniProtKB-SubCell"/>
</dbReference>
<evidence type="ECO:0000256" key="5">
    <source>
        <dbReference type="ARBA" id="ARBA00022989"/>
    </source>
</evidence>
<feature type="transmembrane region" description="Helical" evidence="8">
    <location>
        <begin position="182"/>
        <end position="205"/>
    </location>
</feature>
<dbReference type="CDD" id="cd06853">
    <property type="entry name" value="GT_WecA_like"/>
    <property type="match status" value="1"/>
</dbReference>
<dbReference type="GO" id="GO:0044038">
    <property type="term" value="P:cell wall macromolecule biosynthetic process"/>
    <property type="evidence" value="ECO:0007669"/>
    <property type="project" value="TreeGrafter"/>
</dbReference>
<evidence type="ECO:0000256" key="2">
    <source>
        <dbReference type="ARBA" id="ARBA00022475"/>
    </source>
</evidence>
<keyword evidence="2" id="KW-1003">Cell membrane</keyword>
<dbReference type="AlphaFoldDB" id="W4QKW7"/>
<dbReference type="Proteomes" id="UP000018895">
    <property type="component" value="Unassembled WGS sequence"/>
</dbReference>
<feature type="binding site" evidence="7">
    <location>
        <position position="212"/>
    </location>
    <ligand>
        <name>Mg(2+)</name>
        <dbReference type="ChEBI" id="CHEBI:18420"/>
    </ligand>
</feature>
<dbReference type="InterPro" id="IPR000715">
    <property type="entry name" value="Glycosyl_transferase_4"/>
</dbReference>
<evidence type="ECO:0000256" key="1">
    <source>
        <dbReference type="ARBA" id="ARBA00004651"/>
    </source>
</evidence>
<feature type="transmembrane region" description="Helical" evidence="8">
    <location>
        <begin position="99"/>
        <end position="119"/>
    </location>
</feature>
<gene>
    <name evidence="10" type="ORF">JCM9152_4333</name>
</gene>
<dbReference type="EMBL" id="BAUU01000050">
    <property type="protein sequence ID" value="GAE32770.1"/>
    <property type="molecule type" value="Genomic_DNA"/>
</dbReference>
<protein>
    <submittedName>
        <fullName evidence="10">Undecaprenyl-phosphate N-acetylglucosaminyl 1-phosphate transferase</fullName>
    </submittedName>
</protein>
<dbReference type="GO" id="GO:0046872">
    <property type="term" value="F:metal ion binding"/>
    <property type="evidence" value="ECO:0007669"/>
    <property type="project" value="UniProtKB-KW"/>
</dbReference>
<reference evidence="10" key="1">
    <citation type="journal article" date="2014" name="Genome Announc.">
        <title>Draft Genome Sequences of Three Alkaliphilic Bacillus Strains, Bacillus wakoensis JCM 9140T, Bacillus akibai JCM 9157T, and Bacillus hemicellulosilyticus JCM 9152T.</title>
        <authorList>
            <person name="Yuki M."/>
            <person name="Oshima K."/>
            <person name="Suda W."/>
            <person name="Oshida Y."/>
            <person name="Kitamura K."/>
            <person name="Iida T."/>
            <person name="Hattori M."/>
            <person name="Ohkuma M."/>
        </authorList>
    </citation>
    <scope>NUCLEOTIDE SEQUENCE [LARGE SCALE GENOMIC DNA]</scope>
    <source>
        <strain evidence="10">JCM 9152</strain>
    </source>
</reference>
<proteinExistence type="predicted"/>
<evidence type="ECO:0000256" key="4">
    <source>
        <dbReference type="ARBA" id="ARBA00022692"/>
    </source>
</evidence>
<keyword evidence="3 10" id="KW-0808">Transferase</keyword>
<feature type="transmembrane region" description="Helical" evidence="8">
    <location>
        <begin position="157"/>
        <end position="175"/>
    </location>
</feature>
<dbReference type="PANTHER" id="PTHR22926">
    <property type="entry name" value="PHOSPHO-N-ACETYLMURAMOYL-PENTAPEPTIDE-TRANSFERASE"/>
    <property type="match status" value="1"/>
</dbReference>
<evidence type="ECO:0000256" key="9">
    <source>
        <dbReference type="SAM" id="SignalP"/>
    </source>
</evidence>
<feature type="transmembrane region" description="Helical" evidence="8">
    <location>
        <begin position="71"/>
        <end position="87"/>
    </location>
</feature>
<keyword evidence="5 8" id="KW-1133">Transmembrane helix</keyword>
<comment type="caution">
    <text evidence="10">The sequence shown here is derived from an EMBL/GenBank/DDBJ whole genome shotgun (WGS) entry which is preliminary data.</text>
</comment>
<keyword evidence="7" id="KW-0460">Magnesium</keyword>
<evidence type="ECO:0000313" key="10">
    <source>
        <dbReference type="EMBL" id="GAE32770.1"/>
    </source>
</evidence>
<dbReference type="GO" id="GO:0009103">
    <property type="term" value="P:lipopolysaccharide biosynthetic process"/>
    <property type="evidence" value="ECO:0007669"/>
    <property type="project" value="TreeGrafter"/>
</dbReference>
<dbReference type="GO" id="GO:0016780">
    <property type="term" value="F:phosphotransferase activity, for other substituted phosphate groups"/>
    <property type="evidence" value="ECO:0007669"/>
    <property type="project" value="InterPro"/>
</dbReference>
<feature type="transmembrane region" description="Helical" evidence="8">
    <location>
        <begin position="313"/>
        <end position="330"/>
    </location>
</feature>
<comment type="cofactor">
    <cofactor evidence="7">
        <name>Mg(2+)</name>
        <dbReference type="ChEBI" id="CHEBI:18420"/>
    </cofactor>
</comment>
<organism evidence="10 11">
    <name type="scientific">Halalkalibacter hemicellulosilyticusJCM 9152</name>
    <dbReference type="NCBI Taxonomy" id="1236971"/>
    <lineage>
        <taxon>Bacteria</taxon>
        <taxon>Bacillati</taxon>
        <taxon>Bacillota</taxon>
        <taxon>Bacilli</taxon>
        <taxon>Bacillales</taxon>
        <taxon>Bacillaceae</taxon>
        <taxon>Halalkalibacter</taxon>
    </lineage>
</organism>
<feature type="transmembrane region" description="Helical" evidence="8">
    <location>
        <begin position="48"/>
        <end position="64"/>
    </location>
</feature>
<dbReference type="GO" id="GO:0071555">
    <property type="term" value="P:cell wall organization"/>
    <property type="evidence" value="ECO:0007669"/>
    <property type="project" value="TreeGrafter"/>
</dbReference>
<comment type="subcellular location">
    <subcellularLocation>
        <location evidence="1">Cell membrane</location>
        <topology evidence="1">Multi-pass membrane protein</topology>
    </subcellularLocation>
</comment>
<evidence type="ECO:0000313" key="11">
    <source>
        <dbReference type="Proteomes" id="UP000018895"/>
    </source>
</evidence>
<evidence type="ECO:0000256" key="3">
    <source>
        <dbReference type="ARBA" id="ARBA00022679"/>
    </source>
</evidence>
<dbReference type="InterPro" id="IPR018480">
    <property type="entry name" value="PNAcMuramoyl-5peptid_Trfase_CS"/>
</dbReference>
<name>W4QKW7_9BACI</name>
<feature type="chain" id="PRO_5004847383" evidence="9">
    <location>
        <begin position="17"/>
        <end position="355"/>
    </location>
</feature>